<sequence length="71" mass="7803">MLDDDKSPPNGLNLFNHPIILERLLLLHTGLMVAEQSASNEKSKIFGTSILLLEDNIVKSLVKSANSDVED</sequence>
<name>A0A915I8Y8_ROMCU</name>
<dbReference type="Proteomes" id="UP000887565">
    <property type="component" value="Unplaced"/>
</dbReference>
<reference evidence="2" key="1">
    <citation type="submission" date="2022-11" db="UniProtKB">
        <authorList>
            <consortium name="WormBaseParasite"/>
        </authorList>
    </citation>
    <scope>IDENTIFICATION</scope>
</reference>
<accession>A0A915I8Y8</accession>
<evidence type="ECO:0000313" key="1">
    <source>
        <dbReference type="Proteomes" id="UP000887565"/>
    </source>
</evidence>
<dbReference type="AlphaFoldDB" id="A0A915I8Y8"/>
<keyword evidence="1" id="KW-1185">Reference proteome</keyword>
<evidence type="ECO:0000313" key="2">
    <source>
        <dbReference type="WBParaSite" id="nRc.2.0.1.t10228-RA"/>
    </source>
</evidence>
<organism evidence="1 2">
    <name type="scientific">Romanomermis culicivorax</name>
    <name type="common">Nematode worm</name>
    <dbReference type="NCBI Taxonomy" id="13658"/>
    <lineage>
        <taxon>Eukaryota</taxon>
        <taxon>Metazoa</taxon>
        <taxon>Ecdysozoa</taxon>
        <taxon>Nematoda</taxon>
        <taxon>Enoplea</taxon>
        <taxon>Dorylaimia</taxon>
        <taxon>Mermithida</taxon>
        <taxon>Mermithoidea</taxon>
        <taxon>Mermithidae</taxon>
        <taxon>Romanomermis</taxon>
    </lineage>
</organism>
<proteinExistence type="predicted"/>
<dbReference type="WBParaSite" id="nRc.2.0.1.t10228-RA">
    <property type="protein sequence ID" value="nRc.2.0.1.t10228-RA"/>
    <property type="gene ID" value="nRc.2.0.1.g10228"/>
</dbReference>
<protein>
    <submittedName>
        <fullName evidence="2">Uncharacterized protein</fullName>
    </submittedName>
</protein>